<dbReference type="GO" id="GO:0006465">
    <property type="term" value="P:signal peptide processing"/>
    <property type="evidence" value="ECO:0007669"/>
    <property type="project" value="InterPro"/>
</dbReference>
<organism evidence="6">
    <name type="scientific">uncultured bacterium</name>
    <name type="common">gcode 4</name>
    <dbReference type="NCBI Taxonomy" id="1234023"/>
    <lineage>
        <taxon>Bacteria</taxon>
        <taxon>environmental samples</taxon>
    </lineage>
</organism>
<dbReference type="CDD" id="cd06530">
    <property type="entry name" value="S26_SPase_I"/>
    <property type="match status" value="1"/>
</dbReference>
<dbReference type="AlphaFoldDB" id="K2GBL1"/>
<feature type="region of interest" description="Disordered" evidence="4">
    <location>
        <begin position="1"/>
        <end position="31"/>
    </location>
</feature>
<dbReference type="Gene3D" id="2.10.109.10">
    <property type="entry name" value="Umud Fragment, subunit A"/>
    <property type="match status" value="1"/>
</dbReference>
<keyword evidence="3" id="KW-0378">Hydrolase</keyword>
<feature type="active site" evidence="2">
    <location>
        <position position="137"/>
    </location>
</feature>
<dbReference type="InterPro" id="IPR019533">
    <property type="entry name" value="Peptidase_S26"/>
</dbReference>
<feature type="compositionally biased region" description="Basic and acidic residues" evidence="4">
    <location>
        <begin position="1"/>
        <end position="30"/>
    </location>
</feature>
<feature type="transmembrane region" description="Helical" evidence="3">
    <location>
        <begin position="59"/>
        <end position="79"/>
    </location>
</feature>
<dbReference type="InterPro" id="IPR036286">
    <property type="entry name" value="LexA/Signal_pep-like_sf"/>
</dbReference>
<dbReference type="PRINTS" id="PR00727">
    <property type="entry name" value="LEADERPTASE"/>
</dbReference>
<protein>
    <recommendedName>
        <fullName evidence="3">Signal peptidase I</fullName>
        <ecNumber evidence="3">3.4.21.89</ecNumber>
    </recommendedName>
</protein>
<keyword evidence="3" id="KW-1133">Transmembrane helix</keyword>
<dbReference type="PANTHER" id="PTHR43390:SF1">
    <property type="entry name" value="CHLOROPLAST PROCESSING PEPTIDASE"/>
    <property type="match status" value="1"/>
</dbReference>
<reference evidence="6" key="1">
    <citation type="journal article" date="2012" name="Science">
        <title>Fermentation, hydrogen, and sulfur metabolism in multiple uncultivated bacterial phyla.</title>
        <authorList>
            <person name="Wrighton K.C."/>
            <person name="Thomas B.C."/>
            <person name="Sharon I."/>
            <person name="Miller C.S."/>
            <person name="Castelle C.J."/>
            <person name="VerBerkmoes N.C."/>
            <person name="Wilkins M.J."/>
            <person name="Hettich R.L."/>
            <person name="Lipton M.S."/>
            <person name="Williams K.H."/>
            <person name="Long P.E."/>
            <person name="Banfield J.F."/>
        </authorList>
    </citation>
    <scope>NUCLEOTIDE SEQUENCE [LARGE SCALE GENOMIC DNA]</scope>
</reference>
<name>K2GBL1_9BACT</name>
<sequence length="282" mass="34435">MSEAENNKEDVSREAIPEITEKSEEIKESQLIEPAQLEPESEITELIPEKTKTQEFIEFFRDLIVILIIVMIIRTYLVAPFQIAWSSMETSYHDKEFILVNKFSYANVFKLAVGDPIRWDVVIFRPHASNWKEYYIKRVIWIAWDTVKFKDWEVYVKKSWSDKFIKLNEDYLSPVNKWKTFLPFDVKETEFTVPQWEYFLMWDNRSNSSDSRSCFMSCSIAWSTHFIKRYDIIWRVFLDFWYFNIFRSNDYSWEFEWLGKLKWESKPRFFNTPKTWEYKELN</sequence>
<comment type="caution">
    <text evidence="6">The sequence shown here is derived from an EMBL/GenBank/DDBJ whole genome shotgun (WGS) entry which is preliminary data.</text>
</comment>
<dbReference type="PANTHER" id="PTHR43390">
    <property type="entry name" value="SIGNAL PEPTIDASE I"/>
    <property type="match status" value="1"/>
</dbReference>
<dbReference type="InterPro" id="IPR000223">
    <property type="entry name" value="Pept_S26A_signal_pept_1"/>
</dbReference>
<keyword evidence="3" id="KW-0645">Protease</keyword>
<comment type="similarity">
    <text evidence="1 3">Belongs to the peptidase S26 family.</text>
</comment>
<comment type="catalytic activity">
    <reaction evidence="3">
        <text>Cleavage of hydrophobic, N-terminal signal or leader sequences from secreted and periplasmic proteins.</text>
        <dbReference type="EC" id="3.4.21.89"/>
    </reaction>
</comment>
<evidence type="ECO:0000259" key="5">
    <source>
        <dbReference type="Pfam" id="PF10502"/>
    </source>
</evidence>
<dbReference type="EMBL" id="AMFJ01000465">
    <property type="protein sequence ID" value="EKE27574.1"/>
    <property type="molecule type" value="Genomic_DNA"/>
</dbReference>
<proteinExistence type="inferred from homology"/>
<keyword evidence="3" id="KW-0812">Transmembrane</keyword>
<feature type="domain" description="Peptidase S26" evidence="5">
    <location>
        <begin position="57"/>
        <end position="241"/>
    </location>
</feature>
<keyword evidence="3" id="KW-0472">Membrane</keyword>
<dbReference type="Pfam" id="PF10502">
    <property type="entry name" value="Peptidase_S26"/>
    <property type="match status" value="1"/>
</dbReference>
<feature type="active site" evidence="2">
    <location>
        <position position="87"/>
    </location>
</feature>
<comment type="subcellular location">
    <subcellularLocation>
        <location evidence="3">Membrane</location>
        <topology evidence="3">Single-pass type II membrane protein</topology>
    </subcellularLocation>
</comment>
<evidence type="ECO:0000256" key="3">
    <source>
        <dbReference type="RuleBase" id="RU362042"/>
    </source>
</evidence>
<dbReference type="GO" id="GO:0016020">
    <property type="term" value="C:membrane"/>
    <property type="evidence" value="ECO:0007669"/>
    <property type="project" value="UniProtKB-SubCell"/>
</dbReference>
<dbReference type="GO" id="GO:0009003">
    <property type="term" value="F:signal peptidase activity"/>
    <property type="evidence" value="ECO:0007669"/>
    <property type="project" value="UniProtKB-EC"/>
</dbReference>
<evidence type="ECO:0000256" key="4">
    <source>
        <dbReference type="SAM" id="MobiDB-lite"/>
    </source>
</evidence>
<dbReference type="EC" id="3.4.21.89" evidence="3"/>
<dbReference type="GO" id="GO:0004252">
    <property type="term" value="F:serine-type endopeptidase activity"/>
    <property type="evidence" value="ECO:0007669"/>
    <property type="project" value="InterPro"/>
</dbReference>
<dbReference type="SUPFAM" id="SSF51306">
    <property type="entry name" value="LexA/Signal peptidase"/>
    <property type="match status" value="1"/>
</dbReference>
<dbReference type="NCBIfam" id="TIGR02227">
    <property type="entry name" value="sigpep_I_bact"/>
    <property type="match status" value="1"/>
</dbReference>
<evidence type="ECO:0000256" key="1">
    <source>
        <dbReference type="ARBA" id="ARBA00009370"/>
    </source>
</evidence>
<evidence type="ECO:0000313" key="6">
    <source>
        <dbReference type="EMBL" id="EKE27574.1"/>
    </source>
</evidence>
<gene>
    <name evidence="6" type="ORF">ACD_3C00191G0005</name>
</gene>
<accession>K2GBL1</accession>
<evidence type="ECO:0000256" key="2">
    <source>
        <dbReference type="PIRSR" id="PIRSR600223-1"/>
    </source>
</evidence>